<evidence type="ECO:0000313" key="9">
    <source>
        <dbReference type="Proteomes" id="UP001642409"/>
    </source>
</evidence>
<evidence type="ECO:0000313" key="8">
    <source>
        <dbReference type="EMBL" id="CAL6105805.1"/>
    </source>
</evidence>
<keyword evidence="3" id="KW-0677">Repeat</keyword>
<keyword evidence="6" id="KW-0175">Coiled coil</keyword>
<keyword evidence="4" id="KW-0106">Calcium</keyword>
<evidence type="ECO:0008006" key="10">
    <source>
        <dbReference type="Google" id="ProtNLM"/>
    </source>
</evidence>
<evidence type="ECO:0000256" key="2">
    <source>
        <dbReference type="ARBA" id="ARBA00022729"/>
    </source>
</evidence>
<reference evidence="7" key="1">
    <citation type="submission" date="2023-06" db="EMBL/GenBank/DDBJ databases">
        <authorList>
            <person name="Kurt Z."/>
        </authorList>
    </citation>
    <scope>NUCLEOTIDE SEQUENCE</scope>
</reference>
<dbReference type="AlphaFoldDB" id="A0AA86R091"/>
<keyword evidence="2" id="KW-0732">Signal</keyword>
<evidence type="ECO:0000256" key="1">
    <source>
        <dbReference type="ARBA" id="ARBA00022536"/>
    </source>
</evidence>
<dbReference type="PANTHER" id="PTHR24039:SF28">
    <property type="entry name" value="EGF-LIKE DOMAIN-CONTAINING PROTEIN"/>
    <property type="match status" value="1"/>
</dbReference>
<keyword evidence="9" id="KW-1185">Reference proteome</keyword>
<organism evidence="7">
    <name type="scientific">Hexamita inflata</name>
    <dbReference type="NCBI Taxonomy" id="28002"/>
    <lineage>
        <taxon>Eukaryota</taxon>
        <taxon>Metamonada</taxon>
        <taxon>Diplomonadida</taxon>
        <taxon>Hexamitidae</taxon>
        <taxon>Hexamitinae</taxon>
        <taxon>Hexamita</taxon>
    </lineage>
</organism>
<evidence type="ECO:0000256" key="6">
    <source>
        <dbReference type="SAM" id="Coils"/>
    </source>
</evidence>
<dbReference type="PANTHER" id="PTHR24039">
    <property type="entry name" value="FIBRILLIN-RELATED"/>
    <property type="match status" value="1"/>
</dbReference>
<comment type="caution">
    <text evidence="7">The sequence shown here is derived from an EMBL/GenBank/DDBJ whole genome shotgun (WGS) entry which is preliminary data.</text>
</comment>
<dbReference type="EMBL" id="CATOUU010001056">
    <property type="protein sequence ID" value="CAI9969316.1"/>
    <property type="molecule type" value="Genomic_DNA"/>
</dbReference>
<feature type="coiled-coil region" evidence="6">
    <location>
        <begin position="287"/>
        <end position="314"/>
    </location>
</feature>
<name>A0AA86R091_9EUKA</name>
<evidence type="ECO:0000313" key="7">
    <source>
        <dbReference type="EMBL" id="CAI9969316.1"/>
    </source>
</evidence>
<protein>
    <recommendedName>
        <fullName evidence="10">EGF-like domain-containing protein</fullName>
    </recommendedName>
</protein>
<evidence type="ECO:0000256" key="5">
    <source>
        <dbReference type="ARBA" id="ARBA00023180"/>
    </source>
</evidence>
<proteinExistence type="predicted"/>
<gene>
    <name evidence="7" type="ORF">HINF_LOCUS56961</name>
    <name evidence="8" type="ORF">HINF_LOCUS73439</name>
</gene>
<sequence length="1033" mass="112325">MIIEPKYNITVQQSFIQFRISSMNSSGMTNVIKESSITYQISQCKLAGSNLLQSSNNGFIASTIFVHIILNINQFNTCVDSTSRFGYNSVSITIVGSDSVQCDLCDQQFVVYGLCSEQLKYSENVNGMYQCVYPFEYIDNQCVCATGYLLNNTICANVVESINYITNLISNGLTNDQIKLLEEKVYIIENSLNIVDQSILSNIQEIENRIISNFSKSDYNLFMNTSILDNRIFYNISSINNDILMIQLKADANLFSNTTVLDWRIFNNVSQLQNIINNFTLFYNDSLNKQQQIIEQQQNIINNLTQQINCSSNSGYSLVNGSCVQVSCIISGQQSINGICQCVNINSIVQAGSCVCPINSQVVGIACVCSISGQVMQNGQCVCSIIEAFVDNNICTCGINSIIISNTCSCPIGASLVNGVCICPNNSQIVDNVCTCNQITGQIMSNGTCQCQTMGAFVNSGACTCGINAVNVSNTCTCPTNSSLVNYVCTCDKITYQSIIDGTCQCPSGYSVVDDSCKQTNYVINIANLQCSQEVFTQTFDIQSITNYISSSSNFSEGYVFSSSNVIQNSFIYISDNIYSNSVYPLFQSQNSFMNIKISLGTQTMSSGSFILSQSTSISINQMNIISKSNCKLTVNGQLNILTSQFINANITNLLVNLSFASSTGNITLINNINSVLNISGYQVLGSYISTGTVAMIGITLNSATINVNMISLKLTEFNVGNCSSYLFGNAITTKSVVSINNFAIILGNSLNYILFSSISTLDKNNNYYLFGGTVAYINSNSVLSVNNMIVDSYQHFSTSFVSNSGFLVGYIDQTLNILNIQNICMQQIVTSISQQFNYCGLIGRSNGQITSIHNASITFQVQASYFHCFGIIGLQVTSSIYAEIVNIRTFVSFNFTTGSYLGSIFGAEESQNCTIQNTTVIEGNISFGSDRVGGFSGDFYQNATIYNSTVQKLNISGTGNVGGFTGFCYLCTLYLINSKIQYVRISGSSGVGIVSGANSGNVYISNSSSIQNLVNNVQRSDCAVLSNWSSGC</sequence>
<evidence type="ECO:0000256" key="3">
    <source>
        <dbReference type="ARBA" id="ARBA00022737"/>
    </source>
</evidence>
<keyword evidence="1" id="KW-0245">EGF-like domain</keyword>
<dbReference type="InterPro" id="IPR009030">
    <property type="entry name" value="Growth_fac_rcpt_cys_sf"/>
</dbReference>
<dbReference type="EMBL" id="CAXDID020000601">
    <property type="protein sequence ID" value="CAL6105805.1"/>
    <property type="molecule type" value="Genomic_DNA"/>
</dbReference>
<reference evidence="8 9" key="2">
    <citation type="submission" date="2024-07" db="EMBL/GenBank/DDBJ databases">
        <authorList>
            <person name="Akdeniz Z."/>
        </authorList>
    </citation>
    <scope>NUCLEOTIDE SEQUENCE [LARGE SCALE GENOMIC DNA]</scope>
</reference>
<keyword evidence="5" id="KW-0325">Glycoprotein</keyword>
<dbReference type="Proteomes" id="UP001642409">
    <property type="component" value="Unassembled WGS sequence"/>
</dbReference>
<accession>A0AA86R091</accession>
<evidence type="ECO:0000256" key="4">
    <source>
        <dbReference type="ARBA" id="ARBA00022837"/>
    </source>
</evidence>
<dbReference type="SUPFAM" id="SSF57184">
    <property type="entry name" value="Growth factor receptor domain"/>
    <property type="match status" value="1"/>
</dbReference>